<dbReference type="EMBL" id="JAMKOV010000007">
    <property type="protein sequence ID" value="KAI8038578.1"/>
    <property type="molecule type" value="Genomic_DNA"/>
</dbReference>
<name>A0A9P9YKU5_9MUSC</name>
<feature type="compositionally biased region" description="Polar residues" evidence="1">
    <location>
        <begin position="599"/>
        <end position="613"/>
    </location>
</feature>
<keyword evidence="3" id="KW-1185">Reference proteome</keyword>
<reference evidence="2" key="1">
    <citation type="journal article" date="2023" name="Genome Biol. Evol.">
        <title>Long-read-based Genome Assembly of Drosophila gunungcola Reveals Fewer Chemosensory Genes in Flower-breeding Species.</title>
        <authorList>
            <person name="Negi A."/>
            <person name="Liao B.Y."/>
            <person name="Yeh S.D."/>
        </authorList>
    </citation>
    <scope>NUCLEOTIDE SEQUENCE</scope>
    <source>
        <strain evidence="2">Sukarami</strain>
    </source>
</reference>
<evidence type="ECO:0000313" key="3">
    <source>
        <dbReference type="Proteomes" id="UP001059596"/>
    </source>
</evidence>
<protein>
    <submittedName>
        <fullName evidence="2">Uncharacterized protein</fullName>
    </submittedName>
</protein>
<feature type="compositionally biased region" description="Polar residues" evidence="1">
    <location>
        <begin position="622"/>
        <end position="632"/>
    </location>
</feature>
<proteinExistence type="predicted"/>
<organism evidence="2 3">
    <name type="scientific">Drosophila gunungcola</name>
    <name type="common">fruit fly</name>
    <dbReference type="NCBI Taxonomy" id="103775"/>
    <lineage>
        <taxon>Eukaryota</taxon>
        <taxon>Metazoa</taxon>
        <taxon>Ecdysozoa</taxon>
        <taxon>Arthropoda</taxon>
        <taxon>Hexapoda</taxon>
        <taxon>Insecta</taxon>
        <taxon>Pterygota</taxon>
        <taxon>Neoptera</taxon>
        <taxon>Endopterygota</taxon>
        <taxon>Diptera</taxon>
        <taxon>Brachycera</taxon>
        <taxon>Muscomorpha</taxon>
        <taxon>Ephydroidea</taxon>
        <taxon>Drosophilidae</taxon>
        <taxon>Drosophila</taxon>
        <taxon>Sophophora</taxon>
    </lineage>
</organism>
<accession>A0A9P9YKU5</accession>
<evidence type="ECO:0000256" key="1">
    <source>
        <dbReference type="SAM" id="MobiDB-lite"/>
    </source>
</evidence>
<gene>
    <name evidence="2" type="ORF">M5D96_008486</name>
</gene>
<dbReference type="Proteomes" id="UP001059596">
    <property type="component" value="Unassembled WGS sequence"/>
</dbReference>
<dbReference type="AlphaFoldDB" id="A0A9P9YKU5"/>
<feature type="region of interest" description="Disordered" evidence="1">
    <location>
        <begin position="115"/>
        <end position="146"/>
    </location>
</feature>
<feature type="compositionally biased region" description="Basic residues" evidence="1">
    <location>
        <begin position="115"/>
        <end position="140"/>
    </location>
</feature>
<feature type="region of interest" description="Disordered" evidence="1">
    <location>
        <begin position="582"/>
        <end position="632"/>
    </location>
</feature>
<sequence length="632" mass="72313">MKFYPNADVWFCVDKPSCMTSYQKYPPNHSWKIRDRTISREMHYWRDIEGDLYFTGWPKSRIRPQACLGMLYATGNRFIRLTKAPPAGFKCAPLPVNLATARIVKVELRKKAKRDRLAAKKAKKEAKKAKNAAKKGKGGKGGKDDLKPKVIRTYADAEKAMTKWRGWQLAPNHYGVPPEPFLRLKGTKGSVFAKPHTNHSRVSIKPPPYHFYEIPPEIDRLFKRENLQKGIFLSNARDRRPTTHAMISNLSGCWRDPKDAGPCDTHTNFFELAANAAPVTKTARPNPHLFPLHSCVPTKPSRLIRRHISMEPAPGRYCTSYPGVCPCPAGKTSVPGLQLLIDAQKRLKFRRQPFERISRKRLCEPDWRHVEGQGHRHVFQMGRHDRPRPQKAPTVSKKQGKPISMFADAKYINMLSQPQRHPISIRAYPVPPYVPKITYNCAAKRVMRKQLKNNKKIAFNSGQERWKDGERPLQLTARQLEAIKQRLPPERRLMDHPIELPELMPSRLTQVPDHQRVTYMPKLRKRLFKFLPIPGARVLVTDSDIRPDIVFDPEHPTGLYRRKIDETMFFKDSVLRAMEGKDEHDPTLEANANAVDASPSPSQLQSARQSTARVTVVDPQDGKSSSRISVHA</sequence>
<comment type="caution">
    <text evidence="2">The sequence shown here is derived from an EMBL/GenBank/DDBJ whole genome shotgun (WGS) entry which is preliminary data.</text>
</comment>
<evidence type="ECO:0000313" key="2">
    <source>
        <dbReference type="EMBL" id="KAI8038578.1"/>
    </source>
</evidence>